<proteinExistence type="predicted"/>
<name>A0A4P2QPS0_SORCE</name>
<accession>A0A4P2QPS0</accession>
<sequence>MNGMLDTTGGAIAATLLGAAMGYVTATLVESFAHHHISDARPRRVRWWTQHPRLFKYLIRTHYSHHSVHHLRTFRKDHVTQFRNDDERRALDAELAERGAHGQIVLRSNYAVKLHGTGALVFVSPLIPFLPVVYLLLGPWGLVGSVLPMLCPPLFSNYLHPYLHMPHEVAVTKAPPLISWLLRTRYGRAVARNHFMHHRYMNCNFNLMLGGDILRGVSRRPSHKDIAEMQRIGLRLD</sequence>
<dbReference type="RefSeq" id="WP_237245477.1">
    <property type="nucleotide sequence ID" value="NZ_CP012672.1"/>
</dbReference>
<evidence type="ECO:0000313" key="2">
    <source>
        <dbReference type="Proteomes" id="UP000295497"/>
    </source>
</evidence>
<evidence type="ECO:0000313" key="1">
    <source>
        <dbReference type="EMBL" id="AUX32159.1"/>
    </source>
</evidence>
<gene>
    <name evidence="1" type="ORF">SOCE836_042950</name>
</gene>
<organism evidence="1 2">
    <name type="scientific">Sorangium cellulosum</name>
    <name type="common">Polyangium cellulosum</name>
    <dbReference type="NCBI Taxonomy" id="56"/>
    <lineage>
        <taxon>Bacteria</taxon>
        <taxon>Pseudomonadati</taxon>
        <taxon>Myxococcota</taxon>
        <taxon>Polyangia</taxon>
        <taxon>Polyangiales</taxon>
        <taxon>Polyangiaceae</taxon>
        <taxon>Sorangium</taxon>
    </lineage>
</organism>
<dbReference type="Proteomes" id="UP000295497">
    <property type="component" value="Chromosome"/>
</dbReference>
<dbReference type="EMBL" id="CP012672">
    <property type="protein sequence ID" value="AUX32159.1"/>
    <property type="molecule type" value="Genomic_DNA"/>
</dbReference>
<reference evidence="1 2" key="1">
    <citation type="submission" date="2015-09" db="EMBL/GenBank/DDBJ databases">
        <title>Sorangium comparison.</title>
        <authorList>
            <person name="Zaburannyi N."/>
            <person name="Bunk B."/>
            <person name="Overmann J."/>
            <person name="Mueller R."/>
        </authorList>
    </citation>
    <scope>NUCLEOTIDE SEQUENCE [LARGE SCALE GENOMIC DNA]</scope>
    <source>
        <strain evidence="1 2">So ce836</strain>
    </source>
</reference>
<protein>
    <submittedName>
        <fullName evidence="1">Uncharacterized protein</fullName>
    </submittedName>
</protein>
<dbReference type="AlphaFoldDB" id="A0A4P2QPS0"/>